<dbReference type="PANTHER" id="PTHR40045:SF1">
    <property type="entry name" value="YQCI_YCGG FAMILY PROTEIN"/>
    <property type="match status" value="1"/>
</dbReference>
<dbReference type="AlphaFoldDB" id="A0A8J7GGT1"/>
<dbReference type="PANTHER" id="PTHR40045">
    <property type="entry name" value="YCGG FAMILY PROTEIN"/>
    <property type="match status" value="1"/>
</dbReference>
<dbReference type="NCBIfam" id="NF041366">
    <property type="entry name" value="GntA_guanitoxin"/>
    <property type="match status" value="1"/>
</dbReference>
<sequence length="257" mass="29126">MRQNPFQREDVEVRRSYHGVHDGRFTRLWPEPSEPDAAAVMVHESFRAMVMSDTYPCVASRGAVRRGDYRFGCYPPIGTGEGAVAAAADLWEFIQDFPIDGAHFASFVATFDGPIVASETEFERLLFLQLELMNALDVKHHAWDPAVGDDPNTKGFSFSFAGRAFFIVGLHPASSRWARRTAWPTLVFNAHAQFDILRDTGQMPRMTDTVRRRDIKVQGSHNPSLGYFDGDYPETVMYSGRLVEADWHCPMHIQRQP</sequence>
<proteinExistence type="predicted"/>
<evidence type="ECO:0000313" key="1">
    <source>
        <dbReference type="EMBL" id="MBG6136447.1"/>
    </source>
</evidence>
<reference evidence="1" key="1">
    <citation type="submission" date="2020-11" db="EMBL/GenBank/DDBJ databases">
        <title>Sequencing the genomes of 1000 actinobacteria strains.</title>
        <authorList>
            <person name="Klenk H.-P."/>
        </authorList>
    </citation>
    <scope>NUCLEOTIDE SEQUENCE</scope>
    <source>
        <strain evidence="1">DSM 45356</strain>
    </source>
</reference>
<dbReference type="Proteomes" id="UP000622552">
    <property type="component" value="Unassembled WGS sequence"/>
</dbReference>
<protein>
    <submittedName>
        <fullName evidence="1">FPC/CPF motif-containing protein YcgG</fullName>
    </submittedName>
</protein>
<dbReference type="InterPro" id="IPR014988">
    <property type="entry name" value="Uncharacterised_YqcI/YcgG"/>
</dbReference>
<name>A0A8J7GGT1_9ACTN</name>
<evidence type="ECO:0000313" key="2">
    <source>
        <dbReference type="Proteomes" id="UP000622552"/>
    </source>
</evidence>
<comment type="caution">
    <text evidence="1">The sequence shown here is derived from an EMBL/GenBank/DDBJ whole genome shotgun (WGS) entry which is preliminary data.</text>
</comment>
<gene>
    <name evidence="1" type="ORF">IW245_002641</name>
</gene>
<keyword evidence="2" id="KW-1185">Reference proteome</keyword>
<dbReference type="RefSeq" id="WP_197003421.1">
    <property type="nucleotide sequence ID" value="NZ_BONS01000015.1"/>
</dbReference>
<organism evidence="1 2">
    <name type="scientific">Longispora fulva</name>
    <dbReference type="NCBI Taxonomy" id="619741"/>
    <lineage>
        <taxon>Bacteria</taxon>
        <taxon>Bacillati</taxon>
        <taxon>Actinomycetota</taxon>
        <taxon>Actinomycetes</taxon>
        <taxon>Micromonosporales</taxon>
        <taxon>Micromonosporaceae</taxon>
        <taxon>Longispora</taxon>
    </lineage>
</organism>
<dbReference type="EMBL" id="JADOUF010000001">
    <property type="protein sequence ID" value="MBG6136447.1"/>
    <property type="molecule type" value="Genomic_DNA"/>
</dbReference>
<accession>A0A8J7GGT1</accession>
<dbReference type="Pfam" id="PF08892">
    <property type="entry name" value="YqcI_YcgG"/>
    <property type="match status" value="1"/>
</dbReference>